<dbReference type="SMART" id="SM00409">
    <property type="entry name" value="IG"/>
    <property type="match status" value="6"/>
</dbReference>
<name>A0A267HBC9_9PLAT</name>
<feature type="compositionally biased region" description="Gly residues" evidence="7">
    <location>
        <begin position="1545"/>
        <end position="1558"/>
    </location>
</feature>
<evidence type="ECO:0000256" key="3">
    <source>
        <dbReference type="ARBA" id="ARBA00022490"/>
    </source>
</evidence>
<organism evidence="9 10">
    <name type="scientific">Macrostomum lignano</name>
    <dbReference type="NCBI Taxonomy" id="282301"/>
    <lineage>
        <taxon>Eukaryota</taxon>
        <taxon>Metazoa</taxon>
        <taxon>Spiralia</taxon>
        <taxon>Lophotrochozoa</taxon>
        <taxon>Platyhelminthes</taxon>
        <taxon>Rhabditophora</taxon>
        <taxon>Macrostomorpha</taxon>
        <taxon>Macrostomida</taxon>
        <taxon>Macrostomidae</taxon>
        <taxon>Macrostomum</taxon>
    </lineage>
</organism>
<dbReference type="Gene3D" id="2.60.40.10">
    <property type="entry name" value="Immunoglobulins"/>
    <property type="match status" value="6"/>
</dbReference>
<dbReference type="CDD" id="cd00096">
    <property type="entry name" value="Ig"/>
    <property type="match status" value="1"/>
</dbReference>
<dbReference type="FunFam" id="2.60.40.10:FF:000032">
    <property type="entry name" value="palladin isoform X1"/>
    <property type="match status" value="1"/>
</dbReference>
<dbReference type="InterPro" id="IPR013098">
    <property type="entry name" value="Ig_I-set"/>
</dbReference>
<evidence type="ECO:0000256" key="7">
    <source>
        <dbReference type="SAM" id="MobiDB-lite"/>
    </source>
</evidence>
<keyword evidence="10" id="KW-1185">Reference proteome</keyword>
<dbReference type="InterPro" id="IPR013783">
    <property type="entry name" value="Ig-like_fold"/>
</dbReference>
<dbReference type="PANTHER" id="PTHR13817:SF166">
    <property type="entry name" value="NEURONAL IGCAM-RELATED"/>
    <property type="match status" value="1"/>
</dbReference>
<protein>
    <recommendedName>
        <fullName evidence="8">Ig-like domain-containing protein</fullName>
    </recommendedName>
</protein>
<dbReference type="InterPro" id="IPR050964">
    <property type="entry name" value="Striated_Muscle_Regulatory"/>
</dbReference>
<evidence type="ECO:0000313" key="9">
    <source>
        <dbReference type="EMBL" id="PAA94797.1"/>
    </source>
</evidence>
<comment type="subcellular location">
    <subcellularLocation>
        <location evidence="1">Cytoplasm</location>
    </subcellularLocation>
</comment>
<feature type="domain" description="Ig-like" evidence="8">
    <location>
        <begin position="968"/>
        <end position="1054"/>
    </location>
</feature>
<dbReference type="SMART" id="SM00408">
    <property type="entry name" value="IGc2"/>
    <property type="match status" value="6"/>
</dbReference>
<dbReference type="STRING" id="282301.A0A267HBC9"/>
<dbReference type="PANTHER" id="PTHR13817">
    <property type="entry name" value="TITIN"/>
    <property type="match status" value="1"/>
</dbReference>
<dbReference type="FunFam" id="2.60.40.10:FF:000031">
    <property type="entry name" value="Myosin-binding protein C, slow type"/>
    <property type="match status" value="1"/>
</dbReference>
<keyword evidence="4" id="KW-0677">Repeat</keyword>
<evidence type="ECO:0000256" key="2">
    <source>
        <dbReference type="ARBA" id="ARBA00006692"/>
    </source>
</evidence>
<dbReference type="FunFam" id="2.60.40.10:FF:000425">
    <property type="entry name" value="Myosin light chain kinase"/>
    <property type="match status" value="2"/>
</dbReference>
<evidence type="ECO:0000256" key="6">
    <source>
        <dbReference type="ARBA" id="ARBA00023319"/>
    </source>
</evidence>
<evidence type="ECO:0000256" key="1">
    <source>
        <dbReference type="ARBA" id="ARBA00004496"/>
    </source>
</evidence>
<feature type="domain" description="Ig-like" evidence="8">
    <location>
        <begin position="1172"/>
        <end position="1261"/>
    </location>
</feature>
<evidence type="ECO:0000259" key="8">
    <source>
        <dbReference type="PROSITE" id="PS50835"/>
    </source>
</evidence>
<proteinExistence type="inferred from homology"/>
<dbReference type="PROSITE" id="PS50835">
    <property type="entry name" value="IG_LIKE"/>
    <property type="match status" value="5"/>
</dbReference>
<keyword evidence="5" id="KW-1015">Disulfide bond</keyword>
<dbReference type="EMBL" id="NIVC01000001">
    <property type="protein sequence ID" value="PAA94797.1"/>
    <property type="molecule type" value="Genomic_DNA"/>
</dbReference>
<dbReference type="InterPro" id="IPR003599">
    <property type="entry name" value="Ig_sub"/>
</dbReference>
<sequence length="1588" mass="181570">MASQTVTSSHSRTDTLEENVLTTKAEVFIKEDGIDLKQPNFTREEVQDWVGRILDWVHGPGTKLLDSQRELPTNFDEAERIRKNHEQFEFKCMKALATYAKLRDIRSDDNEVAEHIEKLEITIQDFLRRLQNRRQIVVSLYTFFRLQREIESYFSDISSILRRESHLRIEDTEHYLKEVERVLRYAENLYQQIFLESERIKQILSSQQILVIVNEYLADIKLRLGKQLEQMKLRILETRKYLQLLVYDRDSKQTVTWLDDITRIVIETYLKYNIGKTPMETQQLLQQYQTLKTKSKETFEYGMELIAALAKMLADQGKPTQACVEMRGSLDVNWRRLTDILGEIGDRYTAADAFYENVDLNLERIERLILLICRDLDTGITLEDVRKTYATERNEIVRAYESTKKIGVGLMERVRHAVANIPETVNQPMIDEVIDVIKVKLFTLWLKIRELYYYLGQAIEVTEITERWQVIRISIDKFFERMLFWEARWKEGELPFTIPEAEYLINEHQKAKEEIRNLFQDVDMDLQKIVRDGDSVEVARMAEKAGLDAKDKKDEWMKRWERHMEILDMRYRLLLRLRDLDLEVDGMVDRLGQLENRTVEETKIVTETVAEAGRLAAIVPEIRAKMQSLFKETRDQVRQDFERHIEPIEAKWQKFVKELELFQMFVDTILRMLQFIEKLYAFIEELNTQLPLCRGREEAEPWFQKILGYNKTTASFDCDWLLNVATRLFGNDEKPQPVIEKLRFIAAKLKMFETSIMEMVTVETITVVHSVRKERKFFRELADLTLTEGSPCSLEVEYAIPSGTADVEWQRNGRPLPTNKIGGKWILDDQDGFTSVACDGITVDDAGTFACVIRDPTGVMETNCRLRVLCPPAFTMELQPARVNQDEPLLLQCKVKGSPNPDIQWFKDGQVLRRNFEYDIENLDGVCALKVTRVDGSHAGVYSCRAVNQAGEANTSASVEVKEFIRCQFLRTLPPEEHRQEGERLQLHVEFEGDPTPEVTWFRDDLRLAASPPRISIRTGGGSSTCTIDPLEPRDEGLYSVQIRNPAGVQKTVCNIGVRPLGEAPTFLSPLMDETVAEGSQLRLTCRISGQPAPEVAWYFNNRPLGRYSRRGMRLHSDPDTGVHSLEIDSAGPDDEGEYRVVAENRDGRVETKCRVVVEPPSEDDTPAPFAPRFAGDISEELVAHVSDKVTLQCTVYGQPLPTVTWHKDGVRLYTDDHVIVSGFEEQHSLVIPYVRLEDAGLYQIVASNDMGSADCRCTLRVIEDEFVDKRTTLVFHNTVVKAPPEFVRLFRDEFCKVGDDVILECEIDGIPDPAVWWSFNGQPIGDRDYRFRTSSNERVHSLYIQRVSTEETGRYSVTAENSSGVATCSALLIVEETGKTGSYENAARLSSQATNSWAMPHESGQQFVVPSHSQMSQMAGGQTTDSVDVTPSFDLTETRSIEYGGPQHQQSSRSPSVYRVESHIVDYSVGASADVTDRGASGGTVSAVFSQPTAIQQQPQQQQQQREFVDFDVQRRQVREDQWQERREFSVSSSAATSTSVTVGGIGGASGGGGGTDGEIKRSDDLVDEMEALLRRAQAKRKTGGQK</sequence>
<comment type="similarity">
    <text evidence="2">Belongs to the protein kinase superfamily. CAMK Ser/Thr protein kinase family.</text>
</comment>
<dbReference type="Pfam" id="PF07679">
    <property type="entry name" value="I-set"/>
    <property type="match status" value="5"/>
</dbReference>
<feature type="domain" description="Ig-like" evidence="8">
    <location>
        <begin position="1285"/>
        <end position="1374"/>
    </location>
</feature>
<keyword evidence="3" id="KW-0963">Cytoplasm</keyword>
<accession>A0A267HBC9</accession>
<feature type="region of interest" description="Disordered" evidence="7">
    <location>
        <begin position="1540"/>
        <end position="1568"/>
    </location>
</feature>
<evidence type="ECO:0000256" key="4">
    <source>
        <dbReference type="ARBA" id="ARBA00022737"/>
    </source>
</evidence>
<dbReference type="GO" id="GO:0005737">
    <property type="term" value="C:cytoplasm"/>
    <property type="evidence" value="ECO:0007669"/>
    <property type="project" value="UniProtKB-SubCell"/>
</dbReference>
<keyword evidence="6" id="KW-0393">Immunoglobulin domain</keyword>
<dbReference type="SUPFAM" id="SSF48726">
    <property type="entry name" value="Immunoglobulin"/>
    <property type="match status" value="6"/>
</dbReference>
<feature type="domain" description="Ig-like" evidence="8">
    <location>
        <begin position="1065"/>
        <end position="1157"/>
    </location>
</feature>
<evidence type="ECO:0000313" key="10">
    <source>
        <dbReference type="Proteomes" id="UP000215902"/>
    </source>
</evidence>
<dbReference type="OrthoDB" id="5969272at2759"/>
<reference evidence="9 10" key="1">
    <citation type="submission" date="2017-06" db="EMBL/GenBank/DDBJ databases">
        <title>A platform for efficient transgenesis in Macrostomum lignano, a flatworm model organism for stem cell research.</title>
        <authorList>
            <person name="Berezikov E."/>
        </authorList>
    </citation>
    <scope>NUCLEOTIDE SEQUENCE [LARGE SCALE GENOMIC DNA]</scope>
    <source>
        <strain evidence="9">DV1</strain>
        <tissue evidence="9">Whole organism</tissue>
    </source>
</reference>
<dbReference type="InterPro" id="IPR007110">
    <property type="entry name" value="Ig-like_dom"/>
</dbReference>
<gene>
    <name evidence="9" type="ORF">BOX15_Mlig022489g1</name>
</gene>
<comment type="caution">
    <text evidence="9">The sequence shown here is derived from an EMBL/GenBank/DDBJ whole genome shotgun (WGS) entry which is preliminary data.</text>
</comment>
<dbReference type="InterPro" id="IPR036179">
    <property type="entry name" value="Ig-like_dom_sf"/>
</dbReference>
<dbReference type="Proteomes" id="UP000215902">
    <property type="component" value="Unassembled WGS sequence"/>
</dbReference>
<dbReference type="InterPro" id="IPR003598">
    <property type="entry name" value="Ig_sub2"/>
</dbReference>
<dbReference type="FunFam" id="2.60.40.10:FF:000080">
    <property type="entry name" value="Myosin light chain kinase, smooth muscle"/>
    <property type="match status" value="1"/>
</dbReference>
<evidence type="ECO:0000256" key="5">
    <source>
        <dbReference type="ARBA" id="ARBA00023157"/>
    </source>
</evidence>
<feature type="domain" description="Ig-like" evidence="8">
    <location>
        <begin position="872"/>
        <end position="960"/>
    </location>
</feature>